<evidence type="ECO:0000256" key="1">
    <source>
        <dbReference type="ARBA" id="ARBA00006738"/>
    </source>
</evidence>
<dbReference type="RefSeq" id="WP_010419374.1">
    <property type="nucleotide sequence ID" value="NZ_MCRM02000003.1"/>
</dbReference>
<dbReference type="EMBL" id="MCRM02000003">
    <property type="protein sequence ID" value="PNV76306.1"/>
    <property type="molecule type" value="Genomic_DNA"/>
</dbReference>
<keyword evidence="4" id="KW-1185">Reference proteome</keyword>
<evidence type="ECO:0000313" key="4">
    <source>
        <dbReference type="Proteomes" id="UP000094669"/>
    </source>
</evidence>
<dbReference type="InterPro" id="IPR011856">
    <property type="entry name" value="tRNA_endonuc-like_dom_sf"/>
</dbReference>
<dbReference type="InterPro" id="IPR003509">
    <property type="entry name" value="UPF0102_YraN-like"/>
</dbReference>
<dbReference type="Proteomes" id="UP000094669">
    <property type="component" value="Unassembled WGS sequence"/>
</dbReference>
<comment type="similarity">
    <text evidence="1 2">Belongs to the UPF0102 family.</text>
</comment>
<evidence type="ECO:0000256" key="2">
    <source>
        <dbReference type="HAMAP-Rule" id="MF_00048"/>
    </source>
</evidence>
<evidence type="ECO:0000313" key="3">
    <source>
        <dbReference type="EMBL" id="PNV76306.1"/>
    </source>
</evidence>
<dbReference type="PANTHER" id="PTHR34039">
    <property type="entry name" value="UPF0102 PROTEIN YRAN"/>
    <property type="match status" value="1"/>
</dbReference>
<accession>A0ABX4YM57</accession>
<dbReference type="PANTHER" id="PTHR34039:SF1">
    <property type="entry name" value="UPF0102 PROTEIN YRAN"/>
    <property type="match status" value="1"/>
</dbReference>
<dbReference type="SUPFAM" id="SSF52980">
    <property type="entry name" value="Restriction endonuclease-like"/>
    <property type="match status" value="1"/>
</dbReference>
<name>A0ABX4YM57_9LEPT</name>
<sequence>MDDLYGKQKKGKLGEDTVVNFLILSGHTILERNYRLRFGEIDIISLRENLIFFTEVKHWNSRLFVHPLETFNKTKETKMKLAAEVYLSTHVSLRRCFVSFCLAFLNEKRELNFYRNLF</sequence>
<protein>
    <recommendedName>
        <fullName evidence="2">UPF0102 protein BES34_004715</fullName>
    </recommendedName>
</protein>
<comment type="caution">
    <text evidence="3">The sequence shown here is derived from an EMBL/GenBank/DDBJ whole genome shotgun (WGS) entry which is preliminary data.</text>
</comment>
<dbReference type="InterPro" id="IPR011335">
    <property type="entry name" value="Restrct_endonuc-II-like"/>
</dbReference>
<dbReference type="HAMAP" id="MF_00048">
    <property type="entry name" value="UPF0102"/>
    <property type="match status" value="1"/>
</dbReference>
<dbReference type="Pfam" id="PF02021">
    <property type="entry name" value="UPF0102"/>
    <property type="match status" value="1"/>
</dbReference>
<dbReference type="Gene3D" id="3.40.1350.10">
    <property type="match status" value="1"/>
</dbReference>
<organism evidence="3 4">
    <name type="scientific">Leptospira inadai serovar Lyme</name>
    <dbReference type="NCBI Taxonomy" id="293084"/>
    <lineage>
        <taxon>Bacteria</taxon>
        <taxon>Pseudomonadati</taxon>
        <taxon>Spirochaetota</taxon>
        <taxon>Spirochaetia</taxon>
        <taxon>Leptospirales</taxon>
        <taxon>Leptospiraceae</taxon>
        <taxon>Leptospira</taxon>
    </lineage>
</organism>
<proteinExistence type="inferred from homology"/>
<gene>
    <name evidence="3" type="ORF">BES34_004715</name>
</gene>
<reference evidence="3" key="1">
    <citation type="submission" date="2018-01" db="EMBL/GenBank/DDBJ databases">
        <title>Genomic characterization of Leptospira inadai serogroup Lyme isolated from captured rat in Brazil and comparative analysis with human reference strain.</title>
        <authorList>
            <person name="Moreno L.Z."/>
            <person name="Loureiro A.P."/>
            <person name="Miraglia F."/>
            <person name="Kremer F.S."/>
            <person name="Eslabao M.R."/>
            <person name="Dellagostin O.A."/>
            <person name="Lilenbaum W."/>
            <person name="Moreno A.M."/>
        </authorList>
    </citation>
    <scope>NUCLEOTIDE SEQUENCE [LARGE SCALE GENOMIC DNA]</scope>
    <source>
        <strain evidence="3">M34/99</strain>
    </source>
</reference>